<evidence type="ECO:0000313" key="1">
    <source>
        <dbReference type="EMBL" id="MED6255606.1"/>
    </source>
</evidence>
<accession>A0ABU7BY62</accession>
<evidence type="ECO:0000313" key="2">
    <source>
        <dbReference type="Proteomes" id="UP001345963"/>
    </source>
</evidence>
<dbReference type="Proteomes" id="UP001345963">
    <property type="component" value="Unassembled WGS sequence"/>
</dbReference>
<keyword evidence="2" id="KW-1185">Reference proteome</keyword>
<name>A0ABU7BY62_9TELE</name>
<organism evidence="1 2">
    <name type="scientific">Ataeniobius toweri</name>
    <dbReference type="NCBI Taxonomy" id="208326"/>
    <lineage>
        <taxon>Eukaryota</taxon>
        <taxon>Metazoa</taxon>
        <taxon>Chordata</taxon>
        <taxon>Craniata</taxon>
        <taxon>Vertebrata</taxon>
        <taxon>Euteleostomi</taxon>
        <taxon>Actinopterygii</taxon>
        <taxon>Neopterygii</taxon>
        <taxon>Teleostei</taxon>
        <taxon>Neoteleostei</taxon>
        <taxon>Acanthomorphata</taxon>
        <taxon>Ovalentaria</taxon>
        <taxon>Atherinomorphae</taxon>
        <taxon>Cyprinodontiformes</taxon>
        <taxon>Goodeidae</taxon>
        <taxon>Ataeniobius</taxon>
    </lineage>
</organism>
<comment type="caution">
    <text evidence="1">The sequence shown here is derived from an EMBL/GenBank/DDBJ whole genome shotgun (WGS) entry which is preliminary data.</text>
</comment>
<dbReference type="EMBL" id="JAHUTI010071405">
    <property type="protein sequence ID" value="MED6255606.1"/>
    <property type="molecule type" value="Genomic_DNA"/>
</dbReference>
<protein>
    <submittedName>
        <fullName evidence="1">Uncharacterized protein</fullName>
    </submittedName>
</protein>
<sequence>MTALEVLEKITRLSDIDIVDSSDTAVEFDEEEDEQLLLIHLIHKYQKFACSPCSCGGILDLFKIFVLLDAPRKAGSRCNAAGDPPTPSFLFLSLKPGDYRTIKCLIFPILNNCLTVLSDSKHLASLEHEASDPDLHAETKQERVLRKVCTEWGRDGKQRSVGREMFR</sequence>
<proteinExistence type="predicted"/>
<reference evidence="1 2" key="1">
    <citation type="submission" date="2021-07" db="EMBL/GenBank/DDBJ databases">
        <authorList>
            <person name="Palmer J.M."/>
        </authorList>
    </citation>
    <scope>NUCLEOTIDE SEQUENCE [LARGE SCALE GENOMIC DNA]</scope>
    <source>
        <strain evidence="1 2">AT_MEX2019</strain>
        <tissue evidence="1">Muscle</tissue>
    </source>
</reference>
<gene>
    <name evidence="1" type="ORF">ATANTOWER_011939</name>
</gene>